<dbReference type="GO" id="GO:0003677">
    <property type="term" value="F:DNA binding"/>
    <property type="evidence" value="ECO:0007669"/>
    <property type="project" value="InterPro"/>
</dbReference>
<evidence type="ECO:0000313" key="3">
    <source>
        <dbReference type="Proteomes" id="UP000094652"/>
    </source>
</evidence>
<accession>A0A1D7XMI3</accession>
<dbReference type="PROSITE" id="PS50943">
    <property type="entry name" value="HTH_CROC1"/>
    <property type="match status" value="1"/>
</dbReference>
<dbReference type="CDD" id="cd00093">
    <property type="entry name" value="HTH_XRE"/>
    <property type="match status" value="1"/>
</dbReference>
<keyword evidence="3" id="KW-1185">Reference proteome</keyword>
<dbReference type="Proteomes" id="UP000094652">
    <property type="component" value="Chromosome"/>
</dbReference>
<dbReference type="EMBL" id="CP017253">
    <property type="protein sequence ID" value="AOR24329.1"/>
    <property type="molecule type" value="Genomic_DNA"/>
</dbReference>
<evidence type="ECO:0000259" key="1">
    <source>
        <dbReference type="PROSITE" id="PS50943"/>
    </source>
</evidence>
<dbReference type="OrthoDB" id="1932243at2"/>
<feature type="domain" description="HTH cro/C1-type" evidence="1">
    <location>
        <begin position="5"/>
        <end position="59"/>
    </location>
</feature>
<proteinExistence type="predicted"/>
<reference evidence="3" key="1">
    <citation type="submission" date="2016-09" db="EMBL/GenBank/DDBJ databases">
        <title>Genomics of Clostridium taeniosporum, an organism which forms endospores with ribbon-like appendages.</title>
        <authorList>
            <person name="Walker J.R."/>
        </authorList>
    </citation>
    <scope>NUCLEOTIDE SEQUENCE [LARGE SCALE GENOMIC DNA]</scope>
    <source>
        <strain evidence="3">1/k</strain>
    </source>
</reference>
<dbReference type="KEGG" id="ctae:BGI42_11545"/>
<dbReference type="AlphaFoldDB" id="A0A1D7XMI3"/>
<dbReference type="InterPro" id="IPR010982">
    <property type="entry name" value="Lambda_DNA-bd_dom_sf"/>
</dbReference>
<gene>
    <name evidence="2" type="ORF">BGI42_11545</name>
</gene>
<protein>
    <submittedName>
        <fullName evidence="2">XRE family transcriptional regulator</fullName>
    </submittedName>
</protein>
<dbReference type="RefSeq" id="WP_069680461.1">
    <property type="nucleotide sequence ID" value="NZ_CP017253.2"/>
</dbReference>
<dbReference type="SUPFAM" id="SSF47413">
    <property type="entry name" value="lambda repressor-like DNA-binding domains"/>
    <property type="match status" value="1"/>
</dbReference>
<dbReference type="SMART" id="SM00530">
    <property type="entry name" value="HTH_XRE"/>
    <property type="match status" value="1"/>
</dbReference>
<sequence>MKNKIHTIIKEKGLKISYVLDKVGLAKSSFYDIMNGKSIPSLANARRICEVLERNLDDVFPEEFKKEDVL</sequence>
<dbReference type="InterPro" id="IPR001387">
    <property type="entry name" value="Cro/C1-type_HTH"/>
</dbReference>
<dbReference type="STRING" id="394958.BGI42_11545"/>
<name>A0A1D7XMI3_9CLOT</name>
<organism evidence="2 3">
    <name type="scientific">Clostridium taeniosporum</name>
    <dbReference type="NCBI Taxonomy" id="394958"/>
    <lineage>
        <taxon>Bacteria</taxon>
        <taxon>Bacillati</taxon>
        <taxon>Bacillota</taxon>
        <taxon>Clostridia</taxon>
        <taxon>Eubacteriales</taxon>
        <taxon>Clostridiaceae</taxon>
        <taxon>Clostridium</taxon>
    </lineage>
</organism>
<evidence type="ECO:0000313" key="2">
    <source>
        <dbReference type="EMBL" id="AOR24329.1"/>
    </source>
</evidence>
<dbReference type="Gene3D" id="1.10.260.40">
    <property type="entry name" value="lambda repressor-like DNA-binding domains"/>
    <property type="match status" value="1"/>
</dbReference>
<dbReference type="Pfam" id="PF01381">
    <property type="entry name" value="HTH_3"/>
    <property type="match status" value="1"/>
</dbReference>